<feature type="coiled-coil region" evidence="1">
    <location>
        <begin position="294"/>
        <end position="321"/>
    </location>
</feature>
<keyword evidence="4" id="KW-1185">Reference proteome</keyword>
<feature type="compositionally biased region" description="Polar residues" evidence="2">
    <location>
        <begin position="765"/>
        <end position="793"/>
    </location>
</feature>
<feature type="compositionally biased region" description="Polar residues" evidence="2">
    <location>
        <begin position="595"/>
        <end position="622"/>
    </location>
</feature>
<proteinExistence type="predicted"/>
<reference evidence="3 4" key="2">
    <citation type="submission" date="2016-08" db="EMBL/GenBank/DDBJ databases">
        <title>Pervasive Adenine N6-methylation of Active Genes in Fungi.</title>
        <authorList>
            <consortium name="DOE Joint Genome Institute"/>
            <person name="Mondo S.J."/>
            <person name="Dannebaum R.O."/>
            <person name="Kuo R.C."/>
            <person name="Labutti K."/>
            <person name="Haridas S."/>
            <person name="Kuo A."/>
            <person name="Salamov A."/>
            <person name="Ahrendt S.R."/>
            <person name="Lipzen A."/>
            <person name="Sullivan W."/>
            <person name="Andreopoulos W.B."/>
            <person name="Clum A."/>
            <person name="Lindquist E."/>
            <person name="Daum C."/>
            <person name="Ramamoorthy G.K."/>
            <person name="Gryganskyi A."/>
            <person name="Culley D."/>
            <person name="Magnuson J.K."/>
            <person name="James T.Y."/>
            <person name="O'Malley M.A."/>
            <person name="Stajich J.E."/>
            <person name="Spatafora J.W."/>
            <person name="Visel A."/>
            <person name="Grigoriev I.V."/>
        </authorList>
    </citation>
    <scope>NUCLEOTIDE SEQUENCE [LARGE SCALE GENOMIC DNA]</scope>
    <source>
        <strain evidence="3 4">S4</strain>
    </source>
</reference>
<comment type="caution">
    <text evidence="3">The sequence shown here is derived from an EMBL/GenBank/DDBJ whole genome shotgun (WGS) entry which is preliminary data.</text>
</comment>
<feature type="compositionally biased region" description="Low complexity" evidence="2">
    <location>
        <begin position="660"/>
        <end position="679"/>
    </location>
</feature>
<sequence>MSEIAGSLLNDFYLREYYNHYKADADNSLQSLETLTNEGSNQLKIVSNGRNVNFKGVEDESDSIINDYNDYNNHIYEDENKLSDKSTTLFRNSNDYDTLLPCIESVVTDNDLSDLAHELAEFGKSFTRDSISIEKEERDILYPMPKPPTKDFSKKFKVEIDPKTKYTYNNLYNINTEIYSSSPASSPYKYNKKDIDEEIKDEKEGNKFVNDGERLDIRFIQNALLFDNKKDEKEIYNPNENILKALNDTNDKRFTKSSFLDMDFEFNTFNNTFNTYNTNNKHLSAITKVEKDNYTINEEEVEEEEEKEKVIERNININENENEIDNHNEISLSSKKRVSYQNTRPAYLTSHQPAQPPQINLYSYNKNMKRISTSPKPSPLSESNIDHYYNNKIETPSFKSKITTSITPNNNNDQYDLKDFFATPLFEEPMKSNINREITVNIEDSRSSDDIPLASITEKMKALSTPTLSSLSISVPSTNDKKSIISSNNMSMDKSRKLNVKPLVDLTEEREVVLERGVEEEDVGFGYFKSAYTSDRRVSTSMPKKKKKRHYFSNCCSSKVLENSYADESSSRSLNKDLYIKCQKEQIHSFETRRINSSKGKAYQSSILNSNHMKNSNNSLTSEAKKEKNRVSFRPNYLSRRSSEESQIERSIFNDSDGMNSLRSSKSSNSRDSVNSRNSNNHEDYELRLKSKSNLNRCNSDTESSNDSSEFNFESLSSEDQTLLELKNFFISGSNDKSPPKSIIIPTDQTNSQYIQSKKDKKYDNTNITSPGYSYREPSTSPKSNYRKSTSPSLPEKKKQQVKYCTSYERDEDGNWRLVERRYNDSKVLKVEIISKKMI</sequence>
<dbReference type="EMBL" id="MCFG01000080">
    <property type="protein sequence ID" value="ORX83115.1"/>
    <property type="molecule type" value="Genomic_DNA"/>
</dbReference>
<keyword evidence="1" id="KW-0175">Coiled coil</keyword>
<feature type="region of interest" description="Disordered" evidence="2">
    <location>
        <begin position="756"/>
        <end position="802"/>
    </location>
</feature>
<name>A0A1Y1XBL7_9FUNG</name>
<organism evidence="3 4">
    <name type="scientific">Anaeromyces robustus</name>
    <dbReference type="NCBI Taxonomy" id="1754192"/>
    <lineage>
        <taxon>Eukaryota</taxon>
        <taxon>Fungi</taxon>
        <taxon>Fungi incertae sedis</taxon>
        <taxon>Chytridiomycota</taxon>
        <taxon>Chytridiomycota incertae sedis</taxon>
        <taxon>Neocallimastigomycetes</taxon>
        <taxon>Neocallimastigales</taxon>
        <taxon>Neocallimastigaceae</taxon>
        <taxon>Anaeromyces</taxon>
    </lineage>
</organism>
<dbReference type="Proteomes" id="UP000193944">
    <property type="component" value="Unassembled WGS sequence"/>
</dbReference>
<reference evidence="3 4" key="1">
    <citation type="submission" date="2016-08" db="EMBL/GenBank/DDBJ databases">
        <title>A Parts List for Fungal Cellulosomes Revealed by Comparative Genomics.</title>
        <authorList>
            <consortium name="DOE Joint Genome Institute"/>
            <person name="Haitjema C.H."/>
            <person name="Gilmore S.P."/>
            <person name="Henske J.K."/>
            <person name="Solomon K.V."/>
            <person name="De Groot R."/>
            <person name="Kuo A."/>
            <person name="Mondo S.J."/>
            <person name="Salamov A.A."/>
            <person name="Labutti K."/>
            <person name="Zhao Z."/>
            <person name="Chiniquy J."/>
            <person name="Barry K."/>
            <person name="Brewer H.M."/>
            <person name="Purvine S.O."/>
            <person name="Wright A.T."/>
            <person name="Boxma B."/>
            <person name="Van Alen T."/>
            <person name="Hackstein J.H."/>
            <person name="Baker S.E."/>
            <person name="Grigoriev I.V."/>
            <person name="O'Malley M.A."/>
        </authorList>
    </citation>
    <scope>NUCLEOTIDE SEQUENCE [LARGE SCALE GENOMIC DNA]</scope>
    <source>
        <strain evidence="3 4">S4</strain>
    </source>
</reference>
<gene>
    <name evidence="3" type="ORF">BCR32DRAFT_326547</name>
</gene>
<dbReference type="AlphaFoldDB" id="A0A1Y1XBL7"/>
<evidence type="ECO:0000256" key="2">
    <source>
        <dbReference type="SAM" id="MobiDB-lite"/>
    </source>
</evidence>
<protein>
    <submittedName>
        <fullName evidence="3">Uncharacterized protein</fullName>
    </submittedName>
</protein>
<evidence type="ECO:0000256" key="1">
    <source>
        <dbReference type="SAM" id="Coils"/>
    </source>
</evidence>
<feature type="region of interest" description="Disordered" evidence="2">
    <location>
        <begin position="591"/>
        <end position="713"/>
    </location>
</feature>
<evidence type="ECO:0000313" key="3">
    <source>
        <dbReference type="EMBL" id="ORX83115.1"/>
    </source>
</evidence>
<dbReference type="OrthoDB" id="2154226at2759"/>
<feature type="compositionally biased region" description="Low complexity" evidence="2">
    <location>
        <begin position="699"/>
        <end position="713"/>
    </location>
</feature>
<accession>A0A1Y1XBL7</accession>
<evidence type="ECO:0000313" key="4">
    <source>
        <dbReference type="Proteomes" id="UP000193944"/>
    </source>
</evidence>
<feature type="compositionally biased region" description="Basic and acidic residues" evidence="2">
    <location>
        <begin position="680"/>
        <end position="689"/>
    </location>
</feature>